<dbReference type="EMBL" id="NMUH01001019">
    <property type="protein sequence ID" value="MQL87960.1"/>
    <property type="molecule type" value="Genomic_DNA"/>
</dbReference>
<proteinExistence type="predicted"/>
<dbReference type="InterPro" id="IPR044967">
    <property type="entry name" value="PTAC10"/>
</dbReference>
<protein>
    <submittedName>
        <fullName evidence="2">Uncharacterized protein</fullName>
    </submittedName>
</protein>
<dbReference type="PANTHER" id="PTHR36371:SF1">
    <property type="entry name" value="PROTEIN PLASTID TRANSCRIPTIONALLY ACTIVE 10"/>
    <property type="match status" value="1"/>
</dbReference>
<dbReference type="GO" id="GO:0000427">
    <property type="term" value="C:plastid-encoded plastid RNA polymerase complex"/>
    <property type="evidence" value="ECO:0007669"/>
    <property type="project" value="InterPro"/>
</dbReference>
<accession>A0A843V2B6</accession>
<dbReference type="AlphaFoldDB" id="A0A843V2B6"/>
<dbReference type="OrthoDB" id="514964at2759"/>
<name>A0A843V2B6_COLES</name>
<sequence length="276" mass="31242">MTKEGTGNKAAGKCDGCAGRSMCVQGSPGIVTWAALITGFAPLTRSIVLCEFVTGLPPILGQHTEKTNVRELDLDSARAERQLNNKLKKEATEKGKEYKVTKLRRMVEMDEYDLIHWRRSLEEREALIRDISVRTALNLPLEEPGRYVDESVLGKDRYDPTSPMYRYDYWGEPKNSEKSKQERMTEDHNRSIVGKGAVWYEMSYEEAIKQQMDREAHGKEVPKENVEEAEENNEDEDDDLDFDYSILGSSNSTSSNKPLVNGTESPGVSDEGMFED</sequence>
<feature type="compositionally biased region" description="Basic and acidic residues" evidence="1">
    <location>
        <begin position="211"/>
        <end position="226"/>
    </location>
</feature>
<feature type="region of interest" description="Disordered" evidence="1">
    <location>
        <begin position="169"/>
        <end position="188"/>
    </location>
</feature>
<evidence type="ECO:0000256" key="1">
    <source>
        <dbReference type="SAM" id="MobiDB-lite"/>
    </source>
</evidence>
<keyword evidence="3" id="KW-1185">Reference proteome</keyword>
<reference evidence="2" key="1">
    <citation type="submission" date="2017-07" db="EMBL/GenBank/DDBJ databases">
        <title>Taro Niue Genome Assembly and Annotation.</title>
        <authorList>
            <person name="Atibalentja N."/>
            <person name="Keating K."/>
            <person name="Fields C.J."/>
        </authorList>
    </citation>
    <scope>NUCLEOTIDE SEQUENCE</scope>
    <source>
        <strain evidence="2">Niue_2</strain>
        <tissue evidence="2">Leaf</tissue>
    </source>
</reference>
<feature type="compositionally biased region" description="Acidic residues" evidence="1">
    <location>
        <begin position="227"/>
        <end position="242"/>
    </location>
</feature>
<evidence type="ECO:0000313" key="2">
    <source>
        <dbReference type="EMBL" id="MQL87960.1"/>
    </source>
</evidence>
<comment type="caution">
    <text evidence="2">The sequence shown here is derived from an EMBL/GenBank/DDBJ whole genome shotgun (WGS) entry which is preliminary data.</text>
</comment>
<evidence type="ECO:0000313" key="3">
    <source>
        <dbReference type="Proteomes" id="UP000652761"/>
    </source>
</evidence>
<dbReference type="PANTHER" id="PTHR36371">
    <property type="entry name" value="PROTEIN PLASTID TRANSCRIPTIONALLY ACTIVE 10"/>
    <property type="match status" value="1"/>
</dbReference>
<feature type="region of interest" description="Disordered" evidence="1">
    <location>
        <begin position="211"/>
        <end position="276"/>
    </location>
</feature>
<dbReference type="GO" id="GO:0003723">
    <property type="term" value="F:RNA binding"/>
    <property type="evidence" value="ECO:0007669"/>
    <property type="project" value="InterPro"/>
</dbReference>
<dbReference type="GO" id="GO:0009507">
    <property type="term" value="C:chloroplast"/>
    <property type="evidence" value="ECO:0007669"/>
    <property type="project" value="TreeGrafter"/>
</dbReference>
<gene>
    <name evidence="2" type="ORF">Taro_020512</name>
</gene>
<organism evidence="2 3">
    <name type="scientific">Colocasia esculenta</name>
    <name type="common">Wild taro</name>
    <name type="synonym">Arum esculentum</name>
    <dbReference type="NCBI Taxonomy" id="4460"/>
    <lineage>
        <taxon>Eukaryota</taxon>
        <taxon>Viridiplantae</taxon>
        <taxon>Streptophyta</taxon>
        <taxon>Embryophyta</taxon>
        <taxon>Tracheophyta</taxon>
        <taxon>Spermatophyta</taxon>
        <taxon>Magnoliopsida</taxon>
        <taxon>Liliopsida</taxon>
        <taxon>Araceae</taxon>
        <taxon>Aroideae</taxon>
        <taxon>Colocasieae</taxon>
        <taxon>Colocasia</taxon>
    </lineage>
</organism>
<dbReference type="Proteomes" id="UP000652761">
    <property type="component" value="Unassembled WGS sequence"/>
</dbReference>